<dbReference type="OrthoDB" id="2501249at2759"/>
<dbReference type="PANTHER" id="PTHR41237:SF1">
    <property type="entry name" value="SMALL RIBOSOMAL SUBUNIT PROTEIN BS21M"/>
    <property type="match status" value="1"/>
</dbReference>
<dbReference type="Pfam" id="PF01165">
    <property type="entry name" value="Ribosomal_S21"/>
    <property type="match status" value="1"/>
</dbReference>
<name>M3B1H2_SPHMS</name>
<dbReference type="EMBL" id="KB456263">
    <property type="protein sequence ID" value="EMF13647.1"/>
    <property type="molecule type" value="Genomic_DNA"/>
</dbReference>
<dbReference type="STRING" id="692275.M3B1H2"/>
<gene>
    <name evidence="4" type="ORF">SEPMUDRAFT_64780</name>
</gene>
<dbReference type="eggNOG" id="ENOG502SYGP">
    <property type="taxonomic scope" value="Eukaryota"/>
</dbReference>
<sequence>MQGVANELEQAQASRRNSVDELLLRMANPNERKRTISGYKASDINDMFSGNGGQPVLTKEAEPVRLPPNVGRLVAVDEKRGIDVARAFRMMEVQCSRNRVKRSFALGRFYERPGLKRKRLKHERWIKRFKENFKGTVQMVQKMKKQGW</sequence>
<evidence type="ECO:0000256" key="3">
    <source>
        <dbReference type="ARBA" id="ARBA00023274"/>
    </source>
</evidence>
<dbReference type="PANTHER" id="PTHR41237">
    <property type="entry name" value="37S RIBOSOMAL PROTEIN MRP21, MITOCHONDRIAL"/>
    <property type="match status" value="1"/>
</dbReference>
<dbReference type="OMA" id="HERWIKR"/>
<keyword evidence="5" id="KW-1185">Reference proteome</keyword>
<dbReference type="RefSeq" id="XP_016761768.1">
    <property type="nucleotide sequence ID" value="XM_016909693.1"/>
</dbReference>
<evidence type="ECO:0000256" key="2">
    <source>
        <dbReference type="ARBA" id="ARBA00022980"/>
    </source>
</evidence>
<evidence type="ECO:0000313" key="5">
    <source>
        <dbReference type="Proteomes" id="UP000016931"/>
    </source>
</evidence>
<evidence type="ECO:0008006" key="6">
    <source>
        <dbReference type="Google" id="ProtNLM"/>
    </source>
</evidence>
<evidence type="ECO:0000313" key="4">
    <source>
        <dbReference type="EMBL" id="EMF13647.1"/>
    </source>
</evidence>
<dbReference type="InterPro" id="IPR001911">
    <property type="entry name" value="Ribosomal_bS21"/>
</dbReference>
<proteinExistence type="inferred from homology"/>
<dbReference type="GO" id="GO:0070124">
    <property type="term" value="P:mitochondrial translational initiation"/>
    <property type="evidence" value="ECO:0007669"/>
    <property type="project" value="TreeGrafter"/>
</dbReference>
<dbReference type="GeneID" id="27906830"/>
<dbReference type="GO" id="GO:0003735">
    <property type="term" value="F:structural constituent of ribosome"/>
    <property type="evidence" value="ECO:0007669"/>
    <property type="project" value="InterPro"/>
</dbReference>
<organism evidence="4 5">
    <name type="scientific">Sphaerulina musiva (strain SO2202)</name>
    <name type="common">Poplar stem canker fungus</name>
    <name type="synonym">Septoria musiva</name>
    <dbReference type="NCBI Taxonomy" id="692275"/>
    <lineage>
        <taxon>Eukaryota</taxon>
        <taxon>Fungi</taxon>
        <taxon>Dikarya</taxon>
        <taxon>Ascomycota</taxon>
        <taxon>Pezizomycotina</taxon>
        <taxon>Dothideomycetes</taxon>
        <taxon>Dothideomycetidae</taxon>
        <taxon>Mycosphaerellales</taxon>
        <taxon>Mycosphaerellaceae</taxon>
        <taxon>Sphaerulina</taxon>
    </lineage>
</organism>
<comment type="similarity">
    <text evidence="1">Belongs to the bacterial ribosomal protein bS21 family.</text>
</comment>
<keyword evidence="3" id="KW-0687">Ribonucleoprotein</keyword>
<dbReference type="Proteomes" id="UP000016931">
    <property type="component" value="Unassembled WGS sequence"/>
</dbReference>
<dbReference type="InterPro" id="IPR052837">
    <property type="entry name" value="Mitoribosomal_bS21"/>
</dbReference>
<evidence type="ECO:0000256" key="1">
    <source>
        <dbReference type="ARBA" id="ARBA00006640"/>
    </source>
</evidence>
<protein>
    <recommendedName>
        <fullName evidence="6">Ribosomal protein S21</fullName>
    </recommendedName>
</protein>
<keyword evidence="2" id="KW-0689">Ribosomal protein</keyword>
<reference evidence="4 5" key="1">
    <citation type="journal article" date="2012" name="PLoS Pathog.">
        <title>Diverse lifestyles and strategies of plant pathogenesis encoded in the genomes of eighteen Dothideomycetes fungi.</title>
        <authorList>
            <person name="Ohm R.A."/>
            <person name="Feau N."/>
            <person name="Henrissat B."/>
            <person name="Schoch C.L."/>
            <person name="Horwitz B.A."/>
            <person name="Barry K.W."/>
            <person name="Condon B.J."/>
            <person name="Copeland A.C."/>
            <person name="Dhillon B."/>
            <person name="Glaser F."/>
            <person name="Hesse C.N."/>
            <person name="Kosti I."/>
            <person name="LaButti K."/>
            <person name="Lindquist E.A."/>
            <person name="Lucas S."/>
            <person name="Salamov A.A."/>
            <person name="Bradshaw R.E."/>
            <person name="Ciuffetti L."/>
            <person name="Hamelin R.C."/>
            <person name="Kema G.H.J."/>
            <person name="Lawrence C."/>
            <person name="Scott J.A."/>
            <person name="Spatafora J.W."/>
            <person name="Turgeon B.G."/>
            <person name="de Wit P.J.G.M."/>
            <person name="Zhong S."/>
            <person name="Goodwin S.B."/>
            <person name="Grigoriev I.V."/>
        </authorList>
    </citation>
    <scope>NUCLEOTIDE SEQUENCE [LARGE SCALE GENOMIC DNA]</scope>
    <source>
        <strain evidence="4 5">SO2202</strain>
    </source>
</reference>
<dbReference type="HOGENOM" id="CLU_1759938_0_0_1"/>
<dbReference type="GO" id="GO:0005763">
    <property type="term" value="C:mitochondrial small ribosomal subunit"/>
    <property type="evidence" value="ECO:0007669"/>
    <property type="project" value="TreeGrafter"/>
</dbReference>
<accession>M3B1H2</accession>
<dbReference type="AlphaFoldDB" id="M3B1H2"/>